<evidence type="ECO:0000256" key="3">
    <source>
        <dbReference type="ARBA" id="ARBA00038858"/>
    </source>
</evidence>
<protein>
    <recommendedName>
        <fullName evidence="3">UDP-N-acetylglucosamine 2-epimerase (non-hydrolyzing)</fullName>
        <ecNumber evidence="3">5.1.3.14</ecNumber>
    </recommendedName>
</protein>
<dbReference type="Gene3D" id="3.40.50.2000">
    <property type="entry name" value="Glycogen Phosphorylase B"/>
    <property type="match status" value="2"/>
</dbReference>
<reference evidence="6 7" key="1">
    <citation type="submission" date="2019-09" db="EMBL/GenBank/DDBJ databases">
        <title>Draft genome sequences of 48 bacterial type strains from the CCUG.</title>
        <authorList>
            <person name="Tunovic T."/>
            <person name="Pineiro-Iglesias B."/>
            <person name="Unosson C."/>
            <person name="Inganas E."/>
            <person name="Ohlen M."/>
            <person name="Cardew S."/>
            <person name="Jensie-Markopoulos S."/>
            <person name="Salva-Serra F."/>
            <person name="Jaen-Luchoro D."/>
            <person name="Karlsson R."/>
            <person name="Svensson-Stadler L."/>
            <person name="Chun J."/>
            <person name="Moore E."/>
        </authorList>
    </citation>
    <scope>NUCLEOTIDE SEQUENCE [LARGE SCALE GENOMIC DNA]</scope>
    <source>
        <strain evidence="6 7">CCUG 34538</strain>
    </source>
</reference>
<evidence type="ECO:0000259" key="5">
    <source>
        <dbReference type="Pfam" id="PF02350"/>
    </source>
</evidence>
<dbReference type="InterPro" id="IPR029767">
    <property type="entry name" value="WecB-like"/>
</dbReference>
<comment type="similarity">
    <text evidence="2 4">Belongs to the UDP-N-acetylglucosamine 2-epimerase family.</text>
</comment>
<gene>
    <name evidence="6" type="ORF">F7P66_09255</name>
</gene>
<evidence type="ECO:0000313" key="7">
    <source>
        <dbReference type="Proteomes" id="UP000423641"/>
    </source>
</evidence>
<proteinExistence type="inferred from homology"/>
<sequence length="333" mass="37143">MKKILVVFGTRPEAIKMAPLIKELHSISDFQTKVCVTAQHRHMLDQVLELFDITPDYDLDIMKKGQNLLDITKDVLYGINDVISNFSPDIVLVHGDTTTAAAASLASFYNKVKIGHIEAGLRTNNIYSPYPEEANRQIIGVLANYHFAPTKIAYDNLIKENKSSENIIVTGNTVIDALLLILNKILHDEKIKNSILESLKSEGFTYDKNRKLILVTGHRRENFGDGFINICNSLKQIALNNPNVDILYPVHLNPNVQTPVNNILSGIQNIHLVSPLKYESFVYMMHLSHFIITDSGGVQEEAPSLGKPVLVMRDTTERPSALMAGTIRLVGTD</sequence>
<feature type="non-terminal residue" evidence="6">
    <location>
        <position position="333"/>
    </location>
</feature>
<dbReference type="FunFam" id="3.40.50.2000:FF:000043">
    <property type="entry name" value="UDP-N-acetylglucosamine 2-epimerase"/>
    <property type="match status" value="1"/>
</dbReference>
<dbReference type="AlphaFoldDB" id="A0AAV6EFF7"/>
<dbReference type="EC" id="5.1.3.14" evidence="3"/>
<dbReference type="SUPFAM" id="SSF53756">
    <property type="entry name" value="UDP-Glycosyltransferase/glycogen phosphorylase"/>
    <property type="match status" value="1"/>
</dbReference>
<dbReference type="NCBIfam" id="TIGR00236">
    <property type="entry name" value="wecB"/>
    <property type="match status" value="1"/>
</dbReference>
<evidence type="ECO:0000256" key="1">
    <source>
        <dbReference type="ARBA" id="ARBA00023235"/>
    </source>
</evidence>
<feature type="domain" description="UDP-N-acetylglucosamine 2-epimerase" evidence="5">
    <location>
        <begin position="22"/>
        <end position="333"/>
    </location>
</feature>
<dbReference type="RefSeq" id="WP_151062187.1">
    <property type="nucleotide sequence ID" value="NZ_VZON01000022.1"/>
</dbReference>
<accession>A0AAV6EFF7</accession>
<dbReference type="Proteomes" id="UP000423641">
    <property type="component" value="Unassembled WGS sequence"/>
</dbReference>
<dbReference type="InterPro" id="IPR003331">
    <property type="entry name" value="UDP_GlcNAc_Epimerase_2_dom"/>
</dbReference>
<dbReference type="CDD" id="cd03786">
    <property type="entry name" value="GTB_UDP-GlcNAc_2-Epimerase"/>
    <property type="match status" value="1"/>
</dbReference>
<dbReference type="Pfam" id="PF02350">
    <property type="entry name" value="Epimerase_2"/>
    <property type="match status" value="1"/>
</dbReference>
<evidence type="ECO:0000313" key="6">
    <source>
        <dbReference type="EMBL" id="KAB0610373.1"/>
    </source>
</evidence>
<dbReference type="GO" id="GO:0008761">
    <property type="term" value="F:UDP-N-acetylglucosamine 2-epimerase activity"/>
    <property type="evidence" value="ECO:0007669"/>
    <property type="project" value="UniProtKB-EC"/>
</dbReference>
<comment type="caution">
    <text evidence="6">The sequence shown here is derived from an EMBL/GenBank/DDBJ whole genome shotgun (WGS) entry which is preliminary data.</text>
</comment>
<organism evidence="6 7">
    <name type="scientific">Campylobacter hyointestinalis subsp. lawsonii</name>
    <dbReference type="NCBI Taxonomy" id="91353"/>
    <lineage>
        <taxon>Bacteria</taxon>
        <taxon>Pseudomonadati</taxon>
        <taxon>Campylobacterota</taxon>
        <taxon>Epsilonproteobacteria</taxon>
        <taxon>Campylobacterales</taxon>
        <taxon>Campylobacteraceae</taxon>
        <taxon>Campylobacter</taxon>
    </lineage>
</organism>
<dbReference type="EMBL" id="VZON01000022">
    <property type="protein sequence ID" value="KAB0610373.1"/>
    <property type="molecule type" value="Genomic_DNA"/>
</dbReference>
<dbReference type="PANTHER" id="PTHR43174:SF2">
    <property type="entry name" value="UDP-N-ACETYLGLUCOSAMINE 2-EPIMERASE"/>
    <property type="match status" value="1"/>
</dbReference>
<evidence type="ECO:0000256" key="4">
    <source>
        <dbReference type="RuleBase" id="RU003513"/>
    </source>
</evidence>
<evidence type="ECO:0000256" key="2">
    <source>
        <dbReference type="ARBA" id="ARBA00038209"/>
    </source>
</evidence>
<name>A0AAV6EFF7_CAMHY</name>
<dbReference type="PANTHER" id="PTHR43174">
    <property type="entry name" value="UDP-N-ACETYLGLUCOSAMINE 2-EPIMERASE"/>
    <property type="match status" value="1"/>
</dbReference>
<keyword evidence="1 4" id="KW-0413">Isomerase</keyword>